<dbReference type="Pfam" id="PF00149">
    <property type="entry name" value="Metallophos"/>
    <property type="match status" value="1"/>
</dbReference>
<proteinExistence type="predicted"/>
<dbReference type="GO" id="GO:0016787">
    <property type="term" value="F:hydrolase activity"/>
    <property type="evidence" value="ECO:0007669"/>
    <property type="project" value="InterPro"/>
</dbReference>
<feature type="region of interest" description="Disordered" evidence="1">
    <location>
        <begin position="484"/>
        <end position="504"/>
    </location>
</feature>
<dbReference type="EMBL" id="SDWS01000009">
    <property type="protein sequence ID" value="RYB89059.1"/>
    <property type="molecule type" value="Genomic_DNA"/>
</dbReference>
<dbReference type="InterPro" id="IPR004843">
    <property type="entry name" value="Calcineurin-like_PHP"/>
</dbReference>
<gene>
    <name evidence="4" type="ORF">EUA06_18330</name>
</gene>
<dbReference type="AlphaFoldDB" id="A0A4Q2RN55"/>
<dbReference type="InterPro" id="IPR029052">
    <property type="entry name" value="Metallo-depent_PP-like"/>
</dbReference>
<dbReference type="Proteomes" id="UP000291838">
    <property type="component" value="Unassembled WGS sequence"/>
</dbReference>
<dbReference type="SUPFAM" id="SSF56300">
    <property type="entry name" value="Metallo-dependent phosphatases"/>
    <property type="match status" value="1"/>
</dbReference>
<evidence type="ECO:0000313" key="5">
    <source>
        <dbReference type="Proteomes" id="UP000291838"/>
    </source>
</evidence>
<name>A0A4Q2RN55_9ACTN</name>
<dbReference type="PANTHER" id="PTHR31302:SF0">
    <property type="entry name" value="TRANSMEMBRANE PROTEIN WITH METALLOPHOSPHOESTERASE DOMAIN"/>
    <property type="match status" value="1"/>
</dbReference>
<dbReference type="OrthoDB" id="5241795at2"/>
<dbReference type="Pfam" id="PF19976">
    <property type="entry name" value="GAAD"/>
    <property type="match status" value="1"/>
</dbReference>
<evidence type="ECO:0000313" key="4">
    <source>
        <dbReference type="EMBL" id="RYB89059.1"/>
    </source>
</evidence>
<protein>
    <submittedName>
        <fullName evidence="4">Uncharacterized protein</fullName>
    </submittedName>
</protein>
<feature type="region of interest" description="Disordered" evidence="1">
    <location>
        <begin position="361"/>
        <end position="385"/>
    </location>
</feature>
<evidence type="ECO:0000256" key="1">
    <source>
        <dbReference type="SAM" id="MobiDB-lite"/>
    </source>
</evidence>
<dbReference type="PANTHER" id="PTHR31302">
    <property type="entry name" value="TRANSMEMBRANE PROTEIN WITH METALLOPHOSPHOESTERASE DOMAIN-RELATED"/>
    <property type="match status" value="1"/>
</dbReference>
<sequence>MTASEDPMMPATPPTGDGASPLFVHLSDIHFDRKDISHNGANVMARENLIDDLHEGVRHLGVPDAVLVTGDIAFSGQAHQYDEARVFLKRVTDTLGIEPEQVQVVPGNHDVDRGLVTGSVQATHEALRREMPIDADNRLPGLYREASDPLFAPMAAYRDFAVNYDCDVSGEYPFWETEWQLGRHSVLRMRGLTTCIVSDGDDRRANLIVGLRQASVATEARDDVVMVLGHHPTDWWHDMDECEEVMRDYVSLGLFGHKHVARLSVVDNSIRIVAGAVHPERHSDWVPRYNWVRVGVRDEDGPDPRLDAHIWSRVMLPSVNRFRSDSDEGGWNPHVKQVPLVRWARARRSASPTIVSAVPEQAELPTPPTAVEEPTPVDTDLAHTTDTGADEPVAMPGAPLVPQPPLAARAPVIAGDGRPERVRTAIYAFGELHFSAQMKLLAGFDLLEDGDQSLPPTEIRMRAFARLRASDRLDEFMAAIEVALRHDGDGRPPDPPSDYKESGN</sequence>
<dbReference type="InterPro" id="IPR045533">
    <property type="entry name" value="GAAD"/>
</dbReference>
<dbReference type="Gene3D" id="3.60.21.10">
    <property type="match status" value="1"/>
</dbReference>
<feature type="domain" description="Calcineurin-like phosphoesterase" evidence="2">
    <location>
        <begin position="23"/>
        <end position="260"/>
    </location>
</feature>
<evidence type="ECO:0000259" key="2">
    <source>
        <dbReference type="Pfam" id="PF00149"/>
    </source>
</evidence>
<organism evidence="4 5">
    <name type="scientific">Nocardioides glacieisoli</name>
    <dbReference type="NCBI Taxonomy" id="1168730"/>
    <lineage>
        <taxon>Bacteria</taxon>
        <taxon>Bacillati</taxon>
        <taxon>Actinomycetota</taxon>
        <taxon>Actinomycetes</taxon>
        <taxon>Propionibacteriales</taxon>
        <taxon>Nocardioidaceae</taxon>
        <taxon>Nocardioides</taxon>
    </lineage>
</organism>
<dbReference type="RefSeq" id="WP_129478464.1">
    <property type="nucleotide sequence ID" value="NZ_SDWS01000009.1"/>
</dbReference>
<comment type="caution">
    <text evidence="4">The sequence shown here is derived from an EMBL/GenBank/DDBJ whole genome shotgun (WGS) entry which is preliminary data.</text>
</comment>
<reference evidence="4 5" key="1">
    <citation type="submission" date="2019-01" db="EMBL/GenBank/DDBJ databases">
        <title>Novel species of Nocardioides.</title>
        <authorList>
            <person name="Liu Q."/>
            <person name="Xin Y.-H."/>
        </authorList>
    </citation>
    <scope>NUCLEOTIDE SEQUENCE [LARGE SCALE GENOMIC DNA]</scope>
    <source>
        <strain evidence="4 5">HLT3-15</strain>
    </source>
</reference>
<evidence type="ECO:0000259" key="3">
    <source>
        <dbReference type="Pfam" id="PF19976"/>
    </source>
</evidence>
<keyword evidence="5" id="KW-1185">Reference proteome</keyword>
<dbReference type="InterPro" id="IPR051158">
    <property type="entry name" value="Metallophosphoesterase_sf"/>
</dbReference>
<feature type="domain" description="GTPase-associated adaptor" evidence="3">
    <location>
        <begin position="422"/>
        <end position="481"/>
    </location>
</feature>
<accession>A0A4Q2RN55</accession>